<feature type="transmembrane region" description="Helical" evidence="1">
    <location>
        <begin position="6"/>
        <end position="24"/>
    </location>
</feature>
<dbReference type="InterPro" id="IPR014729">
    <property type="entry name" value="Rossmann-like_a/b/a_fold"/>
</dbReference>
<dbReference type="RefSeq" id="WP_187329270.1">
    <property type="nucleotide sequence ID" value="NZ_CP021983.2"/>
</dbReference>
<evidence type="ECO:0000313" key="3">
    <source>
        <dbReference type="EMBL" id="ASC69941.1"/>
    </source>
</evidence>
<proteinExistence type="predicted"/>
<feature type="transmembrane region" description="Helical" evidence="1">
    <location>
        <begin position="93"/>
        <end position="113"/>
    </location>
</feature>
<evidence type="ECO:0000259" key="2">
    <source>
        <dbReference type="Pfam" id="PF02698"/>
    </source>
</evidence>
<feature type="transmembrane region" description="Helical" evidence="1">
    <location>
        <begin position="31"/>
        <end position="49"/>
    </location>
</feature>
<sequence length="369" mass="40563">MLLVLLTRILVWAAVGLLIWYVLLKFIPRNFLTWFGGAIILALIVLSFIDPNDQTIGAIWQVISLPLTPLGAAVLLLVFSLSEGLKKVKGRQVAIALSILLLSSIPLLARTLVAQAEQAVEEAYNAQRELCTDICPAVGDVPVSQVAAIVAVSEPMDAPNIPDDFPSQIDEGNSFAPELTSRLNSAASLHRSLRNQGINPLVIVTAGPVAGSEEEQQQKSQALRQQLANGGVPADRIVVEDTGMDMHRGAETVRDLLDERGLLTDDDTPERERTRVVLVAPALSMRRAALTYEETGLEVVAWPTNLYGYTEPTGDDTLAQLADLIPSVEALRLTTRYWEELLTSIYYFLRGWLPPFNVRWETVVETYQP</sequence>
<keyword evidence="1" id="KW-1133">Transmembrane helix</keyword>
<organism evidence="3 4">
    <name type="scientific">Halomicronema hongdechloris C2206</name>
    <dbReference type="NCBI Taxonomy" id="1641165"/>
    <lineage>
        <taxon>Bacteria</taxon>
        <taxon>Bacillati</taxon>
        <taxon>Cyanobacteriota</taxon>
        <taxon>Cyanophyceae</taxon>
        <taxon>Nodosilineales</taxon>
        <taxon>Nodosilineaceae</taxon>
        <taxon>Halomicronema</taxon>
    </lineage>
</organism>
<feature type="domain" description="DUF218" evidence="2">
    <location>
        <begin position="177"/>
        <end position="342"/>
    </location>
</feature>
<dbReference type="EMBL" id="CP021983">
    <property type="protein sequence ID" value="ASC69941.1"/>
    <property type="molecule type" value="Genomic_DNA"/>
</dbReference>
<name>A0A1Z3HI31_9CYAN</name>
<evidence type="ECO:0000313" key="4">
    <source>
        <dbReference type="Proteomes" id="UP000191901"/>
    </source>
</evidence>
<keyword evidence="1" id="KW-0812">Transmembrane</keyword>
<dbReference type="InterPro" id="IPR003848">
    <property type="entry name" value="DUF218"/>
</dbReference>
<protein>
    <recommendedName>
        <fullName evidence="2">DUF218 domain-containing protein</fullName>
    </recommendedName>
</protein>
<gene>
    <name evidence="3" type="ORF">XM38_008710</name>
</gene>
<evidence type="ECO:0000256" key="1">
    <source>
        <dbReference type="SAM" id="Phobius"/>
    </source>
</evidence>
<reference evidence="3 4" key="1">
    <citation type="journal article" date="2016" name="Biochim. Biophys. Acta">
        <title>Characterization of red-shifted phycobilisomes isolated from the chlorophyll f-containing cyanobacterium Halomicronema hongdechloris.</title>
        <authorList>
            <person name="Li Y."/>
            <person name="Lin Y."/>
            <person name="Garvey C.J."/>
            <person name="Birch D."/>
            <person name="Corkery R.W."/>
            <person name="Loughlin P.C."/>
            <person name="Scheer H."/>
            <person name="Willows R.D."/>
            <person name="Chen M."/>
        </authorList>
    </citation>
    <scope>NUCLEOTIDE SEQUENCE [LARGE SCALE GENOMIC DNA]</scope>
    <source>
        <strain evidence="3 4">C2206</strain>
    </source>
</reference>
<keyword evidence="4" id="KW-1185">Reference proteome</keyword>
<accession>A0A1Z3HI31</accession>
<dbReference type="AlphaFoldDB" id="A0A1Z3HI31"/>
<dbReference type="Pfam" id="PF02698">
    <property type="entry name" value="DUF218"/>
    <property type="match status" value="1"/>
</dbReference>
<dbReference type="Gene3D" id="3.40.50.620">
    <property type="entry name" value="HUPs"/>
    <property type="match status" value="1"/>
</dbReference>
<keyword evidence="1" id="KW-0472">Membrane</keyword>
<dbReference type="KEGG" id="hhg:XM38_008710"/>
<dbReference type="Proteomes" id="UP000191901">
    <property type="component" value="Chromosome"/>
</dbReference>
<feature type="transmembrane region" description="Helical" evidence="1">
    <location>
        <begin position="55"/>
        <end position="81"/>
    </location>
</feature>